<accession>A0AAD9J2V5</accession>
<evidence type="ECO:0000313" key="2">
    <source>
        <dbReference type="Proteomes" id="UP001208570"/>
    </source>
</evidence>
<evidence type="ECO:0000313" key="1">
    <source>
        <dbReference type="EMBL" id="KAK2145681.1"/>
    </source>
</evidence>
<name>A0AAD9J2V5_9ANNE</name>
<keyword evidence="2" id="KW-1185">Reference proteome</keyword>
<reference evidence="1" key="1">
    <citation type="journal article" date="2023" name="Mol. Biol. Evol.">
        <title>Third-Generation Sequencing Reveals the Adaptive Role of the Epigenome in Three Deep-Sea Polychaetes.</title>
        <authorList>
            <person name="Perez M."/>
            <person name="Aroh O."/>
            <person name="Sun Y."/>
            <person name="Lan Y."/>
            <person name="Juniper S.K."/>
            <person name="Young C.R."/>
            <person name="Angers B."/>
            <person name="Qian P.Y."/>
        </authorList>
    </citation>
    <scope>NUCLEOTIDE SEQUENCE</scope>
    <source>
        <strain evidence="1">P08H-3</strain>
    </source>
</reference>
<organism evidence="1 2">
    <name type="scientific">Paralvinella palmiformis</name>
    <dbReference type="NCBI Taxonomy" id="53620"/>
    <lineage>
        <taxon>Eukaryota</taxon>
        <taxon>Metazoa</taxon>
        <taxon>Spiralia</taxon>
        <taxon>Lophotrochozoa</taxon>
        <taxon>Annelida</taxon>
        <taxon>Polychaeta</taxon>
        <taxon>Sedentaria</taxon>
        <taxon>Canalipalpata</taxon>
        <taxon>Terebellida</taxon>
        <taxon>Terebelliformia</taxon>
        <taxon>Alvinellidae</taxon>
        <taxon>Paralvinella</taxon>
    </lineage>
</organism>
<comment type="caution">
    <text evidence="1">The sequence shown here is derived from an EMBL/GenBank/DDBJ whole genome shotgun (WGS) entry which is preliminary data.</text>
</comment>
<proteinExistence type="predicted"/>
<dbReference type="Proteomes" id="UP001208570">
    <property type="component" value="Unassembled WGS sequence"/>
</dbReference>
<gene>
    <name evidence="1" type="ORF">LSH36_664g01016</name>
</gene>
<dbReference type="EMBL" id="JAODUP010000664">
    <property type="protein sequence ID" value="KAK2145681.1"/>
    <property type="molecule type" value="Genomic_DNA"/>
</dbReference>
<dbReference type="AlphaFoldDB" id="A0AAD9J2V5"/>
<sequence length="88" mass="10114">MNISVTRDGDMENWSDLHANVIRRFYAHWHHRGCSGDIGWLVVLDELPGDCSWEKNGIRPTFLYSEAPGPSTYKGKYLDVESELVDCR</sequence>
<protein>
    <submittedName>
        <fullName evidence="1">Uncharacterized protein</fullName>
    </submittedName>
</protein>